<dbReference type="RefSeq" id="WP_078744989.1">
    <property type="nucleotide sequence ID" value="NZ_FUXG01000007.1"/>
</dbReference>
<protein>
    <recommendedName>
        <fullName evidence="3">GH18 domain-containing protein</fullName>
    </recommendedName>
</protein>
<dbReference type="GO" id="GO:0005975">
    <property type="term" value="P:carbohydrate metabolic process"/>
    <property type="evidence" value="ECO:0007669"/>
    <property type="project" value="InterPro"/>
</dbReference>
<dbReference type="EMBL" id="MTSM01000017">
    <property type="protein sequence ID" value="OPX54854.1"/>
    <property type="molecule type" value="Genomic_DNA"/>
</dbReference>
<evidence type="ECO:0000256" key="1">
    <source>
        <dbReference type="ARBA" id="ARBA00022801"/>
    </source>
</evidence>
<dbReference type="STRING" id="64969.SAMN02745127_01373"/>
<accession>A0A1T4P626</accession>
<dbReference type="AlphaFoldDB" id="A0A1T4P626"/>
<dbReference type="SMART" id="SM00636">
    <property type="entry name" value="Glyco_18"/>
    <property type="match status" value="1"/>
</dbReference>
<dbReference type="SUPFAM" id="SSF51445">
    <property type="entry name" value="(Trans)glycosidases"/>
    <property type="match status" value="1"/>
</dbReference>
<comment type="caution">
    <text evidence="4">The sequence shown here is derived from an EMBL/GenBank/DDBJ whole genome shotgun (WGS) entry which is preliminary data.</text>
</comment>
<name>A0A1T4P626_9GAMM</name>
<keyword evidence="5" id="KW-1185">Reference proteome</keyword>
<gene>
    <name evidence="4" type="ORF">BTE48_12115</name>
</gene>
<feature type="domain" description="GH18" evidence="3">
    <location>
        <begin position="5"/>
        <end position="285"/>
    </location>
</feature>
<keyword evidence="1" id="KW-0378">Hydrolase</keyword>
<dbReference type="Pfam" id="PF00704">
    <property type="entry name" value="Glyco_hydro_18"/>
    <property type="match status" value="1"/>
</dbReference>
<evidence type="ECO:0000313" key="4">
    <source>
        <dbReference type="EMBL" id="OPX54854.1"/>
    </source>
</evidence>
<dbReference type="GO" id="GO:0008061">
    <property type="term" value="F:chitin binding"/>
    <property type="evidence" value="ECO:0007669"/>
    <property type="project" value="InterPro"/>
</dbReference>
<dbReference type="GO" id="GO:0016798">
    <property type="term" value="F:hydrolase activity, acting on glycosyl bonds"/>
    <property type="evidence" value="ECO:0007669"/>
    <property type="project" value="UniProtKB-KW"/>
</dbReference>
<sequence>MSRNTLMVGYLQSWSDITFTQAAEQGYSAIVMAFGKIDGATVGIFGDVFAASPSETALKADIKKAKSKGAKQILFSVGGEHNTYNPNGAPAAVLANNLVEYLTDYGFTGIDFDLEINGDGEYLNELCQAIKKLAPTLLITAAPQINQADHASNLFLVSIGNARMYDQAMNNNFFDYLFIQAYNNPWPEIDGSKEINLDFISKSFANLRKTIPAETKIVIGEPANSDAAGTSIFTTPDAPVNIYELISYQYQLICKDPQFGGAMVWSVNLDAQTNYQFVKTIKDVI</sequence>
<evidence type="ECO:0000256" key="2">
    <source>
        <dbReference type="ARBA" id="ARBA00023295"/>
    </source>
</evidence>
<dbReference type="InterPro" id="IPR001223">
    <property type="entry name" value="Glyco_hydro18_cat"/>
</dbReference>
<proteinExistence type="predicted"/>
<dbReference type="InterPro" id="IPR050542">
    <property type="entry name" value="Glycosyl_Hydrlase18_Chitinase"/>
</dbReference>
<dbReference type="InterPro" id="IPR011583">
    <property type="entry name" value="Chitinase_II/V-like_cat"/>
</dbReference>
<organism evidence="4 5">
    <name type="scientific">Oceanospirillum multiglobuliferum</name>
    <dbReference type="NCBI Taxonomy" id="64969"/>
    <lineage>
        <taxon>Bacteria</taxon>
        <taxon>Pseudomonadati</taxon>
        <taxon>Pseudomonadota</taxon>
        <taxon>Gammaproteobacteria</taxon>
        <taxon>Oceanospirillales</taxon>
        <taxon>Oceanospirillaceae</taxon>
        <taxon>Oceanospirillum</taxon>
    </lineage>
</organism>
<evidence type="ECO:0000259" key="3">
    <source>
        <dbReference type="PROSITE" id="PS51910"/>
    </source>
</evidence>
<dbReference type="PROSITE" id="PS51910">
    <property type="entry name" value="GH18_2"/>
    <property type="match status" value="1"/>
</dbReference>
<dbReference type="InterPro" id="IPR017853">
    <property type="entry name" value="GH"/>
</dbReference>
<dbReference type="OrthoDB" id="315328at2"/>
<dbReference type="Gene3D" id="3.20.20.80">
    <property type="entry name" value="Glycosidases"/>
    <property type="match status" value="1"/>
</dbReference>
<dbReference type="PANTHER" id="PTHR45708:SF49">
    <property type="entry name" value="ENDOCHITINASE"/>
    <property type="match status" value="1"/>
</dbReference>
<dbReference type="Proteomes" id="UP000191418">
    <property type="component" value="Unassembled WGS sequence"/>
</dbReference>
<dbReference type="PANTHER" id="PTHR45708">
    <property type="entry name" value="ENDOCHITINASE"/>
    <property type="match status" value="1"/>
</dbReference>
<evidence type="ECO:0000313" key="5">
    <source>
        <dbReference type="Proteomes" id="UP000191418"/>
    </source>
</evidence>
<reference evidence="4 5" key="1">
    <citation type="submission" date="2017-01" db="EMBL/GenBank/DDBJ databases">
        <title>Genome Sequencing of a Marine Spirillum, Oceanospirillum multiglobuliferum ATCC 33336, from Japan.</title>
        <authorList>
            <person name="Carney J.G."/>
            <person name="Trachtenberg A.M."/>
            <person name="Rheaume B.A."/>
            <person name="Linnane J.D."/>
            <person name="Pitts N.L."/>
            <person name="Mykles D.L."/>
            <person name="Maclea K.S."/>
        </authorList>
    </citation>
    <scope>NUCLEOTIDE SEQUENCE [LARGE SCALE GENOMIC DNA]</scope>
    <source>
        <strain evidence="4 5">ATCC 33336</strain>
    </source>
</reference>
<keyword evidence="2" id="KW-0326">Glycosidase</keyword>